<keyword evidence="10" id="KW-1185">Reference proteome</keyword>
<evidence type="ECO:0000256" key="6">
    <source>
        <dbReference type="ARBA" id="ARBA00024195"/>
    </source>
</evidence>
<keyword evidence="4" id="KW-1015">Disulfide bond</keyword>
<name>A0A6A4W8A2_AMPAM</name>
<dbReference type="EMBL" id="VIIS01001315">
    <property type="protein sequence ID" value="KAF0299900.1"/>
    <property type="molecule type" value="Genomic_DNA"/>
</dbReference>
<feature type="domain" description="Peptidase S1" evidence="8">
    <location>
        <begin position="1"/>
        <end position="239"/>
    </location>
</feature>
<evidence type="ECO:0000256" key="4">
    <source>
        <dbReference type="ARBA" id="ARBA00023157"/>
    </source>
</evidence>
<keyword evidence="3" id="KW-0732">Signal</keyword>
<keyword evidence="7" id="KW-0378">Hydrolase</keyword>
<dbReference type="SUPFAM" id="SSF50494">
    <property type="entry name" value="Trypsin-like serine proteases"/>
    <property type="match status" value="1"/>
</dbReference>
<dbReference type="PANTHER" id="PTHR24252">
    <property type="entry name" value="ACROSIN-RELATED"/>
    <property type="match status" value="1"/>
</dbReference>
<sequence>MAALKYSSEPRFKCGGAIIHERWILTAAHCLLSDGPTDVVISDLNLATDTDDSIVSPPQTVPVQLTARHPGYRRVVSGNDKGVSNDVALIKLARPIRFTDSVKPICLDSRTMSVSEMEGDEAFVAGWGATEFGGLTSPSMQWGRVRISNFESCRNLYARRGTRVDTSQLCAIGENERGGVDTCHGDSGGPLMKRRLHNNVQRWFVAGIVSFGTGCGNPDNPGVYSYVGTHLDWISCTINSN</sequence>
<dbReference type="Pfam" id="PF00089">
    <property type="entry name" value="Trypsin"/>
    <property type="match status" value="1"/>
</dbReference>
<dbReference type="OrthoDB" id="6355626at2759"/>
<dbReference type="FunFam" id="2.40.10.10:FF:000028">
    <property type="entry name" value="Serine protease easter"/>
    <property type="match status" value="1"/>
</dbReference>
<dbReference type="SMART" id="SM00020">
    <property type="entry name" value="Tryp_SPc"/>
    <property type="match status" value="1"/>
</dbReference>
<dbReference type="AlphaFoldDB" id="A0A6A4W8A2"/>
<keyword evidence="5" id="KW-0325">Glycoprotein</keyword>
<evidence type="ECO:0000313" key="10">
    <source>
        <dbReference type="Proteomes" id="UP000440578"/>
    </source>
</evidence>
<organism evidence="9 10">
    <name type="scientific">Amphibalanus amphitrite</name>
    <name type="common">Striped barnacle</name>
    <name type="synonym">Balanus amphitrite</name>
    <dbReference type="NCBI Taxonomy" id="1232801"/>
    <lineage>
        <taxon>Eukaryota</taxon>
        <taxon>Metazoa</taxon>
        <taxon>Ecdysozoa</taxon>
        <taxon>Arthropoda</taxon>
        <taxon>Crustacea</taxon>
        <taxon>Multicrustacea</taxon>
        <taxon>Cirripedia</taxon>
        <taxon>Thoracica</taxon>
        <taxon>Thoracicalcarea</taxon>
        <taxon>Balanomorpha</taxon>
        <taxon>Balanoidea</taxon>
        <taxon>Balanidae</taxon>
        <taxon>Amphibalaninae</taxon>
        <taxon>Amphibalanus</taxon>
    </lineage>
</organism>
<dbReference type="GO" id="GO:0004252">
    <property type="term" value="F:serine-type endopeptidase activity"/>
    <property type="evidence" value="ECO:0007669"/>
    <property type="project" value="InterPro"/>
</dbReference>
<dbReference type="InterPro" id="IPR001314">
    <property type="entry name" value="Peptidase_S1A"/>
</dbReference>
<dbReference type="InterPro" id="IPR033116">
    <property type="entry name" value="TRYPSIN_SER"/>
</dbReference>
<evidence type="ECO:0000256" key="7">
    <source>
        <dbReference type="RuleBase" id="RU363034"/>
    </source>
</evidence>
<keyword evidence="2" id="KW-0964">Secreted</keyword>
<dbReference type="PROSITE" id="PS00134">
    <property type="entry name" value="TRYPSIN_HIS"/>
    <property type="match status" value="1"/>
</dbReference>
<dbReference type="Gene3D" id="2.40.10.10">
    <property type="entry name" value="Trypsin-like serine proteases"/>
    <property type="match status" value="1"/>
</dbReference>
<dbReference type="PRINTS" id="PR00722">
    <property type="entry name" value="CHYMOTRYPSIN"/>
</dbReference>
<evidence type="ECO:0000256" key="5">
    <source>
        <dbReference type="ARBA" id="ARBA00023180"/>
    </source>
</evidence>
<dbReference type="InterPro" id="IPR043504">
    <property type="entry name" value="Peptidase_S1_PA_chymotrypsin"/>
</dbReference>
<evidence type="ECO:0000313" key="9">
    <source>
        <dbReference type="EMBL" id="KAF0299900.1"/>
    </source>
</evidence>
<evidence type="ECO:0000256" key="1">
    <source>
        <dbReference type="ARBA" id="ARBA00004613"/>
    </source>
</evidence>
<dbReference type="CDD" id="cd00190">
    <property type="entry name" value="Tryp_SPc"/>
    <property type="match status" value="1"/>
</dbReference>
<reference evidence="9 10" key="1">
    <citation type="submission" date="2019-07" db="EMBL/GenBank/DDBJ databases">
        <title>Draft genome assembly of a fouling barnacle, Amphibalanus amphitrite (Darwin, 1854): The first reference genome for Thecostraca.</title>
        <authorList>
            <person name="Kim W."/>
        </authorList>
    </citation>
    <scope>NUCLEOTIDE SEQUENCE [LARGE SCALE GENOMIC DNA]</scope>
    <source>
        <strain evidence="9">SNU_AA5</strain>
        <tissue evidence="9">Soma without cirri and trophi</tissue>
    </source>
</reference>
<comment type="similarity">
    <text evidence="6">Belongs to the peptidase S1 family. CLIP subfamily.</text>
</comment>
<protein>
    <submittedName>
        <fullName evidence="9">Phenoloxidase-activating factor 3</fullName>
    </submittedName>
</protein>
<dbReference type="PROSITE" id="PS50240">
    <property type="entry name" value="TRYPSIN_DOM"/>
    <property type="match status" value="1"/>
</dbReference>
<gene>
    <name evidence="9" type="primary">PPAF3_14</name>
    <name evidence="9" type="ORF">FJT64_027470</name>
</gene>
<keyword evidence="7" id="KW-0720">Serine protease</keyword>
<dbReference type="InterPro" id="IPR001254">
    <property type="entry name" value="Trypsin_dom"/>
</dbReference>
<evidence type="ECO:0000256" key="3">
    <source>
        <dbReference type="ARBA" id="ARBA00022729"/>
    </source>
</evidence>
<dbReference type="InterPro" id="IPR009003">
    <property type="entry name" value="Peptidase_S1_PA"/>
</dbReference>
<proteinExistence type="inferred from homology"/>
<dbReference type="Proteomes" id="UP000440578">
    <property type="component" value="Unassembled WGS sequence"/>
</dbReference>
<dbReference type="PANTHER" id="PTHR24252:SF7">
    <property type="entry name" value="HYALIN"/>
    <property type="match status" value="1"/>
</dbReference>
<comment type="caution">
    <text evidence="9">The sequence shown here is derived from an EMBL/GenBank/DDBJ whole genome shotgun (WGS) entry which is preliminary data.</text>
</comment>
<evidence type="ECO:0000259" key="8">
    <source>
        <dbReference type="PROSITE" id="PS50240"/>
    </source>
</evidence>
<dbReference type="GO" id="GO:0006508">
    <property type="term" value="P:proteolysis"/>
    <property type="evidence" value="ECO:0007669"/>
    <property type="project" value="UniProtKB-KW"/>
</dbReference>
<accession>A0A6A4W8A2</accession>
<dbReference type="GO" id="GO:0005576">
    <property type="term" value="C:extracellular region"/>
    <property type="evidence" value="ECO:0007669"/>
    <property type="project" value="UniProtKB-SubCell"/>
</dbReference>
<dbReference type="FunFam" id="2.40.10.10:FF:000054">
    <property type="entry name" value="Complement C1r subcomponent"/>
    <property type="match status" value="1"/>
</dbReference>
<dbReference type="PROSITE" id="PS00135">
    <property type="entry name" value="TRYPSIN_SER"/>
    <property type="match status" value="1"/>
</dbReference>
<evidence type="ECO:0000256" key="2">
    <source>
        <dbReference type="ARBA" id="ARBA00022525"/>
    </source>
</evidence>
<comment type="subcellular location">
    <subcellularLocation>
        <location evidence="1">Secreted</location>
    </subcellularLocation>
</comment>
<dbReference type="InterPro" id="IPR018114">
    <property type="entry name" value="TRYPSIN_HIS"/>
</dbReference>
<keyword evidence="7" id="KW-0645">Protease</keyword>